<dbReference type="PANTHER" id="PTHR10434:SF40">
    <property type="entry name" value="1-ACYL-SN-GLYCEROL-3-PHOSPHATE ACYLTRANSFERASE"/>
    <property type="match status" value="1"/>
</dbReference>
<keyword evidence="3 5" id="KW-0012">Acyltransferase</keyword>
<evidence type="ECO:0000313" key="5">
    <source>
        <dbReference type="EMBL" id="MEX6632992.1"/>
    </source>
</evidence>
<reference evidence="5 6" key="1">
    <citation type="submission" date="2024-05" db="EMBL/GenBank/DDBJ databases">
        <title>Three bacterial strains, DH-69, EH-24, and ECK-19 isolated from coastal sediments.</title>
        <authorList>
            <person name="Ye Y.-Q."/>
            <person name="Du Z.-J."/>
        </authorList>
    </citation>
    <scope>NUCLEOTIDE SEQUENCE [LARGE SCALE GENOMIC DNA]</scope>
    <source>
        <strain evidence="5 6">ECK-19</strain>
    </source>
</reference>
<dbReference type="SUPFAM" id="SSF69593">
    <property type="entry name" value="Glycerol-3-phosphate (1)-acyltransferase"/>
    <property type="match status" value="1"/>
</dbReference>
<dbReference type="Pfam" id="PF01553">
    <property type="entry name" value="Acyltransferase"/>
    <property type="match status" value="1"/>
</dbReference>
<keyword evidence="6" id="KW-1185">Reference proteome</keyword>
<dbReference type="InterPro" id="IPR002123">
    <property type="entry name" value="Plipid/glycerol_acylTrfase"/>
</dbReference>
<dbReference type="GO" id="GO:0016746">
    <property type="term" value="F:acyltransferase activity"/>
    <property type="evidence" value="ECO:0007669"/>
    <property type="project" value="UniProtKB-KW"/>
</dbReference>
<organism evidence="5 6">
    <name type="scientific">Hyphococcus lacteus</name>
    <dbReference type="NCBI Taxonomy" id="3143536"/>
    <lineage>
        <taxon>Bacteria</taxon>
        <taxon>Pseudomonadati</taxon>
        <taxon>Pseudomonadota</taxon>
        <taxon>Alphaproteobacteria</taxon>
        <taxon>Parvularculales</taxon>
        <taxon>Parvularculaceae</taxon>
        <taxon>Hyphococcus</taxon>
    </lineage>
</organism>
<comment type="pathway">
    <text evidence="1">Lipid metabolism.</text>
</comment>
<protein>
    <submittedName>
        <fullName evidence="5">Lysophospholipid acyltransferase family protein</fullName>
    </submittedName>
</protein>
<accession>A0ABV3Z2H7</accession>
<evidence type="ECO:0000256" key="1">
    <source>
        <dbReference type="ARBA" id="ARBA00005189"/>
    </source>
</evidence>
<evidence type="ECO:0000313" key="6">
    <source>
        <dbReference type="Proteomes" id="UP001560685"/>
    </source>
</evidence>
<evidence type="ECO:0000256" key="2">
    <source>
        <dbReference type="ARBA" id="ARBA00022679"/>
    </source>
</evidence>
<feature type="domain" description="Phospholipid/glycerol acyltransferase" evidence="4">
    <location>
        <begin position="44"/>
        <end position="158"/>
    </location>
</feature>
<evidence type="ECO:0000256" key="3">
    <source>
        <dbReference type="ARBA" id="ARBA00023315"/>
    </source>
</evidence>
<dbReference type="CDD" id="cd07989">
    <property type="entry name" value="LPLAT_AGPAT-like"/>
    <property type="match status" value="1"/>
</dbReference>
<comment type="caution">
    <text evidence="5">The sequence shown here is derived from an EMBL/GenBank/DDBJ whole genome shotgun (WGS) entry which is preliminary data.</text>
</comment>
<dbReference type="PANTHER" id="PTHR10434">
    <property type="entry name" value="1-ACYL-SN-GLYCEROL-3-PHOSPHATE ACYLTRANSFERASE"/>
    <property type="match status" value="1"/>
</dbReference>
<gene>
    <name evidence="5" type="ORF">ABFZ84_05465</name>
</gene>
<dbReference type="SMART" id="SM00563">
    <property type="entry name" value="PlsC"/>
    <property type="match status" value="1"/>
</dbReference>
<sequence length="211" mass="23265">MIINKKAARKTIQLWARLTLWNLRVITGISYRIEDAQNIPQGGAIIAANHQSMWETIALYALMPKPVMILKKELLKIPVYGWWATGADNIPVDRKGGAKALRAMTRKAAEHIAAGEQVIVFPEGTRISPGERASIKPGVAGLYAAVNTICVPVAHDSGRFWRHPGIKKTPGTITLRILPAIAPGLDRKEFTNELRARLESARPDLESVNHD</sequence>
<keyword evidence="2" id="KW-0808">Transferase</keyword>
<proteinExistence type="predicted"/>
<dbReference type="RefSeq" id="WP_369312929.1">
    <property type="nucleotide sequence ID" value="NZ_JBEHZE010000001.1"/>
</dbReference>
<name>A0ABV3Z2H7_9PROT</name>
<dbReference type="Proteomes" id="UP001560685">
    <property type="component" value="Unassembled WGS sequence"/>
</dbReference>
<evidence type="ECO:0000259" key="4">
    <source>
        <dbReference type="SMART" id="SM00563"/>
    </source>
</evidence>
<dbReference type="EMBL" id="JBEHZE010000001">
    <property type="protein sequence ID" value="MEX6632992.1"/>
    <property type="molecule type" value="Genomic_DNA"/>
</dbReference>